<dbReference type="OrthoDB" id="6190788at2"/>
<dbReference type="PANTHER" id="PTHR34220">
    <property type="entry name" value="SENSOR HISTIDINE KINASE YPDA"/>
    <property type="match status" value="1"/>
</dbReference>
<protein>
    <submittedName>
        <fullName evidence="4">Sensor histidine kinase</fullName>
    </submittedName>
</protein>
<evidence type="ECO:0000256" key="2">
    <source>
        <dbReference type="SAM" id="Phobius"/>
    </source>
</evidence>
<dbReference type="SUPFAM" id="SSF48452">
    <property type="entry name" value="TPR-like"/>
    <property type="match status" value="2"/>
</dbReference>
<dbReference type="Pfam" id="PF13424">
    <property type="entry name" value="TPR_12"/>
    <property type="match status" value="1"/>
</dbReference>
<dbReference type="SMART" id="SM00028">
    <property type="entry name" value="TPR"/>
    <property type="match status" value="6"/>
</dbReference>
<evidence type="ECO:0000256" key="1">
    <source>
        <dbReference type="PROSITE-ProRule" id="PRU00339"/>
    </source>
</evidence>
<dbReference type="GO" id="GO:0016020">
    <property type="term" value="C:membrane"/>
    <property type="evidence" value="ECO:0007669"/>
    <property type="project" value="InterPro"/>
</dbReference>
<proteinExistence type="predicted"/>
<feature type="domain" description="Signal transduction histidine kinase internal region" evidence="3">
    <location>
        <begin position="403"/>
        <end position="482"/>
    </location>
</feature>
<dbReference type="InterPro" id="IPR050640">
    <property type="entry name" value="Bact_2-comp_sensor_kinase"/>
</dbReference>
<keyword evidence="5" id="KW-1185">Reference proteome</keyword>
<dbReference type="InterPro" id="IPR011990">
    <property type="entry name" value="TPR-like_helical_dom_sf"/>
</dbReference>
<sequence length="615" mass="70910">MAAVIQINAKDYAEIDSLLRPIRRDEAAMDKFILEAKKVNYYEGLTYAFIQEGLAHRNVSEYPEALESLNLAIEYAERCENVDFTVIALNMMGVVHRRMEEVREALDYHKQALELAETKGSATKTGMRNIAVARNSIGNIYISLRQPELAEKEFVESMKIEKKTSNDLGLAINYQNLGSIYEERGSLDSALLFYRTSRDYNIKINSKLGKVICNNSIGQVFIKQKRFKEALGIIKPTIKDAEEIGDQYYVAMANLNYGWALLEEGNIEESRKFVMRALGQSKERNMGYFEAESYRVLAEISEKRGDYKEALNYSKKHSESEEKYLNEANQQYVADLILKYDSERKKNQIGILEKENEIANLKLADNQKIFIIAAICLSVLAGIFFFVYRQNRLRREKEFLALEQKMMRSQMNPHFIFNSLNSIKLYIINNEKDKAVYYLNKFSKLIRTILATSKEKDITLQEELDTMELYLNIENIRFSNKIKFEMKVEDGIETTGIRVPSLILQPFIENSIWHGLSSKEGLKIIKMKVSRYSNKEFLIEIEDNGIGREKSKEIKANKTLNNKSIGLDLTKQRLDNYFKDSEKEHSLEIVDLSDIKGEACGTKIVLKMPLKVKSA</sequence>
<name>A0A2Z4GCE5_9BACT</name>
<dbReference type="EMBL" id="CP029480">
    <property type="protein sequence ID" value="AWV98705.1"/>
    <property type="molecule type" value="Genomic_DNA"/>
</dbReference>
<dbReference type="Pfam" id="PF06580">
    <property type="entry name" value="His_kinase"/>
    <property type="match status" value="1"/>
</dbReference>
<keyword evidence="2" id="KW-0812">Transmembrane</keyword>
<gene>
    <name evidence="4" type="ORF">DJ013_11185</name>
</gene>
<feature type="repeat" description="TPR" evidence="1">
    <location>
        <begin position="86"/>
        <end position="119"/>
    </location>
</feature>
<dbReference type="InterPro" id="IPR010559">
    <property type="entry name" value="Sig_transdc_His_kin_internal"/>
</dbReference>
<evidence type="ECO:0000313" key="5">
    <source>
        <dbReference type="Proteomes" id="UP000249873"/>
    </source>
</evidence>
<feature type="transmembrane region" description="Helical" evidence="2">
    <location>
        <begin position="369"/>
        <end position="388"/>
    </location>
</feature>
<dbReference type="GO" id="GO:0000155">
    <property type="term" value="F:phosphorelay sensor kinase activity"/>
    <property type="evidence" value="ECO:0007669"/>
    <property type="project" value="InterPro"/>
</dbReference>
<dbReference type="InterPro" id="IPR036890">
    <property type="entry name" value="HATPase_C_sf"/>
</dbReference>
<keyword evidence="4" id="KW-0808">Transferase</keyword>
<reference evidence="4 5" key="1">
    <citation type="submission" date="2018-05" db="EMBL/GenBank/DDBJ databases">
        <title>Complete genome sequence of Arcticibacterium luteifluviistationis SM1504T, a cytophagaceae bacterium isolated from Arctic surface seawater.</title>
        <authorList>
            <person name="Li Y."/>
            <person name="Qin Q.-L."/>
        </authorList>
    </citation>
    <scope>NUCLEOTIDE SEQUENCE [LARGE SCALE GENOMIC DNA]</scope>
    <source>
        <strain evidence="4 5">SM1504</strain>
    </source>
</reference>
<organism evidence="4 5">
    <name type="scientific">Arcticibacterium luteifluviistationis</name>
    <dbReference type="NCBI Taxonomy" id="1784714"/>
    <lineage>
        <taxon>Bacteria</taxon>
        <taxon>Pseudomonadati</taxon>
        <taxon>Bacteroidota</taxon>
        <taxon>Cytophagia</taxon>
        <taxon>Cytophagales</taxon>
        <taxon>Leadbetterellaceae</taxon>
        <taxon>Arcticibacterium</taxon>
    </lineage>
</organism>
<dbReference type="SUPFAM" id="SSF55874">
    <property type="entry name" value="ATPase domain of HSP90 chaperone/DNA topoisomerase II/histidine kinase"/>
    <property type="match status" value="1"/>
</dbReference>
<dbReference type="PANTHER" id="PTHR34220:SF7">
    <property type="entry name" value="SENSOR HISTIDINE KINASE YPDA"/>
    <property type="match status" value="1"/>
</dbReference>
<keyword evidence="2" id="KW-1133">Transmembrane helix</keyword>
<dbReference type="Proteomes" id="UP000249873">
    <property type="component" value="Chromosome"/>
</dbReference>
<dbReference type="AlphaFoldDB" id="A0A2Z4GCE5"/>
<accession>A0A2Z4GCE5</accession>
<evidence type="ECO:0000313" key="4">
    <source>
        <dbReference type="EMBL" id="AWV98705.1"/>
    </source>
</evidence>
<keyword evidence="2" id="KW-0472">Membrane</keyword>
<dbReference type="KEGG" id="als:DJ013_11185"/>
<dbReference type="Gene3D" id="3.30.565.10">
    <property type="entry name" value="Histidine kinase-like ATPase, C-terminal domain"/>
    <property type="match status" value="1"/>
</dbReference>
<dbReference type="InterPro" id="IPR019734">
    <property type="entry name" value="TPR_rpt"/>
</dbReference>
<keyword evidence="4" id="KW-0418">Kinase</keyword>
<dbReference type="PROSITE" id="PS50005">
    <property type="entry name" value="TPR"/>
    <property type="match status" value="1"/>
</dbReference>
<dbReference type="Gene3D" id="1.25.40.10">
    <property type="entry name" value="Tetratricopeptide repeat domain"/>
    <property type="match status" value="3"/>
</dbReference>
<evidence type="ECO:0000259" key="3">
    <source>
        <dbReference type="Pfam" id="PF06580"/>
    </source>
</evidence>
<keyword evidence="1" id="KW-0802">TPR repeat</keyword>